<accession>A0A6M3ZVR3</accession>
<dbReference type="GO" id="GO:0005886">
    <property type="term" value="C:plasma membrane"/>
    <property type="evidence" value="ECO:0007669"/>
    <property type="project" value="TreeGrafter"/>
</dbReference>
<dbReference type="InterPro" id="IPR025201">
    <property type="entry name" value="KdpD_TM"/>
</dbReference>
<evidence type="ECO:0000256" key="7">
    <source>
        <dbReference type="ARBA" id="ARBA00022741"/>
    </source>
</evidence>
<dbReference type="InterPro" id="IPR052023">
    <property type="entry name" value="Histidine_kinase_KdpD"/>
</dbReference>
<dbReference type="InterPro" id="IPR027417">
    <property type="entry name" value="P-loop_NTPase"/>
</dbReference>
<protein>
    <recommendedName>
        <fullName evidence="3">histidine kinase</fullName>
        <ecNumber evidence="3">2.7.13.3</ecNumber>
    </recommendedName>
</protein>
<dbReference type="InterPro" id="IPR029016">
    <property type="entry name" value="GAF-like_dom_sf"/>
</dbReference>
<dbReference type="PROSITE" id="PS50109">
    <property type="entry name" value="HIS_KIN"/>
    <property type="match status" value="1"/>
</dbReference>
<evidence type="ECO:0000256" key="10">
    <source>
        <dbReference type="ARBA" id="ARBA00022989"/>
    </source>
</evidence>
<keyword evidence="5" id="KW-0808">Transferase</keyword>
<dbReference type="Pfam" id="PF00582">
    <property type="entry name" value="Usp"/>
    <property type="match status" value="1"/>
</dbReference>
<dbReference type="Proteomes" id="UP000501648">
    <property type="component" value="Chromosome"/>
</dbReference>
<dbReference type="InterPro" id="IPR003852">
    <property type="entry name" value="Sig_transdc_His_kinase_KdpD_N"/>
</dbReference>
<dbReference type="SUPFAM" id="SSF55874">
    <property type="entry name" value="ATPase domain of HSP90 chaperone/DNA topoisomerase II/histidine kinase"/>
    <property type="match status" value="1"/>
</dbReference>
<dbReference type="AlphaFoldDB" id="A0A6M3ZVR3"/>
<dbReference type="SMART" id="SM00387">
    <property type="entry name" value="HATPase_c"/>
    <property type="match status" value="1"/>
</dbReference>
<evidence type="ECO:0000256" key="5">
    <source>
        <dbReference type="ARBA" id="ARBA00022679"/>
    </source>
</evidence>
<comment type="catalytic activity">
    <reaction evidence="1">
        <text>ATP + protein L-histidine = ADP + protein N-phospho-L-histidine.</text>
        <dbReference type="EC" id="2.7.13.3"/>
    </reaction>
</comment>
<dbReference type="Pfam" id="PF02518">
    <property type="entry name" value="HATPase_c"/>
    <property type="match status" value="1"/>
</dbReference>
<keyword evidence="12 13" id="KW-0472">Membrane</keyword>
<sequence>MVGWPVARTTRATGFLPLQCFNSDIPYMNTRPDPDDLLERVMRDEERQARGRLKIFFGFSAGVGKTFAMLEAAQALGAQGVDVLAGVVETHGRAETEAQLAGIVRLPMRLVPYRNRQLPEFDLDAALERKPGVILVDELAHSNVPGSRHAKRWQDIDELLRAGIDVYTTLNVQHIESLNDVVGQITGIRVFETVPDHVFDEADDVMLVDIPPDELLTRLQQGKVYLPQQAEKAGRNFFRKGNLIALREIALRRTADRVDADMRQYRADRSIAQLWQARERIVVAVGSGAGEERLIREGARLAAKLQAEWLAVHVDLPRQRQSMNERERVVAYLKLAQSLGAETASISGEQLSAALLQFARSRNAGKLVIGQEEGGLRRLLRWPRGSLSQRIASAGGEIDLYTIARSRTREHQEERSMDSAASAAEALLTRRRRTRGSLWAVASCAATTTVAFVLDGKLHPANVIMLYLVGVMLVAMRYGRAASILVSVLSVLSFDFFFVDPRFSISVSDAQYLLTLAVMLAVSLFISSLTARLRRQASVAMQREARAANLYMLGKELSALLTLDQILEIGRRHLAAVFGARIAFFLPDSAEQLRLAEPQADSGGAHVLRSVDAGVAQWVYDNGQPAGKGTATLPSAAALYLPLMATMRTRGVLAFAIEAPSEEERQLAAAQLALPENRQMLEIFCSQIAMAIERLHYAEVAQDALVTMESERLRNSLLSAISHDLRTPLTSLVGSAEVLAGDARLDDDARAMARTISEQSQKMVGLMNNLLDMARLQAGVVTLNRQWNALEELTGSALRLLAKALEGRLVETRIAPDLPLLRVDAVLLERVLANLVENAIKYSPPGSSITIAAHVEDIDDAPQVKVSVIDHGRGFPPAMTQHAFEKFTRGDNESATPGVGLGLAICRAIIEAHQGRIWIAPQEAGQGATVCFTLLVEAQPALPEE</sequence>
<evidence type="ECO:0000256" key="12">
    <source>
        <dbReference type="ARBA" id="ARBA00023136"/>
    </source>
</evidence>
<dbReference type="PANTHER" id="PTHR45569:SF1">
    <property type="entry name" value="SENSOR PROTEIN KDPD"/>
    <property type="match status" value="1"/>
</dbReference>
<evidence type="ECO:0000256" key="2">
    <source>
        <dbReference type="ARBA" id="ARBA00004141"/>
    </source>
</evidence>
<feature type="transmembrane region" description="Helical" evidence="13">
    <location>
        <begin position="481"/>
        <end position="499"/>
    </location>
</feature>
<dbReference type="SUPFAM" id="SSF52402">
    <property type="entry name" value="Adenine nucleotide alpha hydrolases-like"/>
    <property type="match status" value="1"/>
</dbReference>
<dbReference type="PANTHER" id="PTHR45569">
    <property type="entry name" value="SENSOR PROTEIN KDPD"/>
    <property type="match status" value="1"/>
</dbReference>
<dbReference type="InterPro" id="IPR038318">
    <property type="entry name" value="KdpD_sf"/>
</dbReference>
<dbReference type="Gene3D" id="3.30.450.40">
    <property type="match status" value="1"/>
</dbReference>
<dbReference type="InterPro" id="IPR003594">
    <property type="entry name" value="HATPase_dom"/>
</dbReference>
<evidence type="ECO:0000256" key="9">
    <source>
        <dbReference type="ARBA" id="ARBA00022840"/>
    </source>
</evidence>
<dbReference type="Gene3D" id="1.20.120.620">
    <property type="entry name" value="Backbone structure of the membrane domain of e. Coli histidine kinase receptor kdpd"/>
    <property type="match status" value="1"/>
</dbReference>
<comment type="subcellular location">
    <subcellularLocation>
        <location evidence="2">Membrane</location>
        <topology evidence="2">Multi-pass membrane protein</topology>
    </subcellularLocation>
</comment>
<dbReference type="SUPFAM" id="SSF55781">
    <property type="entry name" value="GAF domain-like"/>
    <property type="match status" value="1"/>
</dbReference>
<keyword evidence="9" id="KW-0067">ATP-binding</keyword>
<dbReference type="GO" id="GO:0005524">
    <property type="term" value="F:ATP binding"/>
    <property type="evidence" value="ECO:0007669"/>
    <property type="project" value="UniProtKB-KW"/>
</dbReference>
<keyword evidence="8 15" id="KW-0418">Kinase</keyword>
<organism evidence="15 16">
    <name type="scientific">Herbaspirillum rubrisubalbicans Os34</name>
    <dbReference type="NCBI Taxonomy" id="1235827"/>
    <lineage>
        <taxon>Bacteria</taxon>
        <taxon>Pseudomonadati</taxon>
        <taxon>Pseudomonadota</taxon>
        <taxon>Betaproteobacteria</taxon>
        <taxon>Burkholderiales</taxon>
        <taxon>Oxalobacteraceae</taxon>
        <taxon>Herbaspirillum</taxon>
    </lineage>
</organism>
<dbReference type="GO" id="GO:0005737">
    <property type="term" value="C:cytoplasm"/>
    <property type="evidence" value="ECO:0007669"/>
    <property type="project" value="UniProtKB-ARBA"/>
</dbReference>
<evidence type="ECO:0000313" key="15">
    <source>
        <dbReference type="EMBL" id="QJQ02769.1"/>
    </source>
</evidence>
<dbReference type="PRINTS" id="PR00344">
    <property type="entry name" value="BCTRLSENSOR"/>
</dbReference>
<name>A0A6M3ZVR3_9BURK</name>
<dbReference type="Pfam" id="PF02702">
    <property type="entry name" value="KdpD"/>
    <property type="match status" value="1"/>
</dbReference>
<evidence type="ECO:0000256" key="1">
    <source>
        <dbReference type="ARBA" id="ARBA00000085"/>
    </source>
</evidence>
<dbReference type="Pfam" id="PF13493">
    <property type="entry name" value="DUF4118"/>
    <property type="match status" value="1"/>
</dbReference>
<evidence type="ECO:0000256" key="8">
    <source>
        <dbReference type="ARBA" id="ARBA00022777"/>
    </source>
</evidence>
<feature type="transmembrane region" description="Helical" evidence="13">
    <location>
        <begin position="436"/>
        <end position="454"/>
    </location>
</feature>
<dbReference type="Pfam" id="PF13492">
    <property type="entry name" value="GAF_3"/>
    <property type="match status" value="1"/>
</dbReference>
<dbReference type="GO" id="GO:0000155">
    <property type="term" value="F:phosphorelay sensor kinase activity"/>
    <property type="evidence" value="ECO:0007669"/>
    <property type="project" value="InterPro"/>
</dbReference>
<evidence type="ECO:0000313" key="16">
    <source>
        <dbReference type="Proteomes" id="UP000501648"/>
    </source>
</evidence>
<dbReference type="Gene3D" id="3.30.565.10">
    <property type="entry name" value="Histidine kinase-like ATPase, C-terminal domain"/>
    <property type="match status" value="1"/>
</dbReference>
<dbReference type="Gene3D" id="1.10.287.130">
    <property type="match status" value="1"/>
</dbReference>
<dbReference type="InterPro" id="IPR014729">
    <property type="entry name" value="Rossmann-like_a/b/a_fold"/>
</dbReference>
<dbReference type="SUPFAM" id="SSF47384">
    <property type="entry name" value="Homodimeric domain of signal transducing histidine kinase"/>
    <property type="match status" value="1"/>
</dbReference>
<keyword evidence="11" id="KW-0902">Two-component regulatory system</keyword>
<evidence type="ECO:0000256" key="11">
    <source>
        <dbReference type="ARBA" id="ARBA00023012"/>
    </source>
</evidence>
<dbReference type="SMART" id="SM00388">
    <property type="entry name" value="HisKA"/>
    <property type="match status" value="1"/>
</dbReference>
<evidence type="ECO:0000256" key="6">
    <source>
        <dbReference type="ARBA" id="ARBA00022692"/>
    </source>
</evidence>
<gene>
    <name evidence="15" type="ORF">C798_21835</name>
</gene>
<dbReference type="CDD" id="cd01987">
    <property type="entry name" value="USP_KdpD-like"/>
    <property type="match status" value="1"/>
</dbReference>
<feature type="domain" description="Histidine kinase" evidence="14">
    <location>
        <begin position="720"/>
        <end position="938"/>
    </location>
</feature>
<dbReference type="InterPro" id="IPR004358">
    <property type="entry name" value="Sig_transdc_His_kin-like_C"/>
</dbReference>
<dbReference type="EMBL" id="CP008956">
    <property type="protein sequence ID" value="QJQ02769.1"/>
    <property type="molecule type" value="Genomic_DNA"/>
</dbReference>
<evidence type="ECO:0000256" key="13">
    <source>
        <dbReference type="SAM" id="Phobius"/>
    </source>
</evidence>
<feature type="transmembrane region" description="Helical" evidence="13">
    <location>
        <begin position="460"/>
        <end position="476"/>
    </location>
</feature>
<evidence type="ECO:0000256" key="4">
    <source>
        <dbReference type="ARBA" id="ARBA00022553"/>
    </source>
</evidence>
<dbReference type="Gene3D" id="3.40.50.620">
    <property type="entry name" value="HUPs"/>
    <property type="match status" value="1"/>
</dbReference>
<dbReference type="InterPro" id="IPR003661">
    <property type="entry name" value="HisK_dim/P_dom"/>
</dbReference>
<dbReference type="InterPro" id="IPR006016">
    <property type="entry name" value="UspA"/>
</dbReference>
<keyword evidence="7" id="KW-0547">Nucleotide-binding</keyword>
<dbReference type="InterPro" id="IPR036097">
    <property type="entry name" value="HisK_dim/P_sf"/>
</dbReference>
<dbReference type="FunFam" id="3.40.50.300:FF:000483">
    <property type="entry name" value="Sensor histidine kinase KdpD"/>
    <property type="match status" value="1"/>
</dbReference>
<dbReference type="EC" id="2.7.13.3" evidence="3"/>
<evidence type="ECO:0000259" key="14">
    <source>
        <dbReference type="PROSITE" id="PS50109"/>
    </source>
</evidence>
<keyword evidence="4" id="KW-0597">Phosphoprotein</keyword>
<dbReference type="Pfam" id="PF00512">
    <property type="entry name" value="HisKA"/>
    <property type="match status" value="1"/>
</dbReference>
<dbReference type="CDD" id="cd00082">
    <property type="entry name" value="HisKA"/>
    <property type="match status" value="1"/>
</dbReference>
<dbReference type="InterPro" id="IPR005467">
    <property type="entry name" value="His_kinase_dom"/>
</dbReference>
<keyword evidence="10 13" id="KW-1133">Transmembrane helix</keyword>
<proteinExistence type="predicted"/>
<reference evidence="15 16" key="1">
    <citation type="journal article" date="2012" name="J. Bacteriol.">
        <title>Genome sequence of the pathogenic Herbaspirillum seropedicae strain Os34, isolated from rice roots.</title>
        <authorList>
            <person name="Ye W."/>
            <person name="Ye S."/>
            <person name="Liu J."/>
            <person name="Chang S."/>
            <person name="Chen M."/>
            <person name="Zhu B."/>
            <person name="Guo L."/>
            <person name="An Q."/>
        </authorList>
    </citation>
    <scope>NUCLEOTIDE SEQUENCE [LARGE SCALE GENOMIC DNA]</scope>
    <source>
        <strain evidence="15 16">Os34</strain>
    </source>
</reference>
<keyword evidence="6 13" id="KW-0812">Transmembrane</keyword>
<dbReference type="InterPro" id="IPR036890">
    <property type="entry name" value="HATPase_C_sf"/>
</dbReference>
<dbReference type="Gene3D" id="3.40.50.300">
    <property type="entry name" value="P-loop containing nucleotide triphosphate hydrolases"/>
    <property type="match status" value="1"/>
</dbReference>
<evidence type="ECO:0000256" key="3">
    <source>
        <dbReference type="ARBA" id="ARBA00012438"/>
    </source>
</evidence>
<dbReference type="InterPro" id="IPR003018">
    <property type="entry name" value="GAF"/>
</dbReference>
<feature type="transmembrane region" description="Helical" evidence="13">
    <location>
        <begin position="511"/>
        <end position="533"/>
    </location>
</feature>